<protein>
    <submittedName>
        <fullName evidence="1">Uncharacterized protein</fullName>
    </submittedName>
</protein>
<sequence>MAGAGQQVRQDDSRQHHQSVQPHQQQTLKLQQEQQSRLASAAAAFGGIVTTPPHASSETGYPTPQTSEQQRRLAGSDDSEMQNDQKRQQQQQQQVAMGMQLDGQHTEVRGATNSSNATTSAVAAPNWAGMVDLAYIQHGGAYASDQFSPQHAFMYQQHAVGGAAAHDGTMPRSHTASAILQANGHHLHGHGHGLANDPHLSQQAIFNRAQASFQQPGPNNPAGAMAGDFDSAKNGNPMLGQGFDMSIPTPPDSSRRAGGSRPMAMDLEPNASPDQLGGAPGRQGRVNQRSKAGQAQAQVGRQRRGAVQAAEMESPSPTGLAPPRQLQGSPTPAQRPEANQAVGSNGKPQSMRSFAAHRSSQSLGQAGQIMSNNGQPSPGLHMSAPVSPIGATSTGPSGFGQALQMSTPTRSDLGAQHHMQAQVLANSVMRPSGNHFTARSSSPTDSATSTSVTPVSQHGQTAMSPFASSRFNAADSSFGSQDTSTDSFSNSAASASASVSRASSTSDEFFTHDFGTSILPASMRMTKRKRKLLNIDRKLICDFHTANPNVKQDAIANRFGIERSTVSKILKQKEKWLAIDPDSESARIAKHRAAKFPQVEDRLSEWVAQAKAEGKVIHDVMIRSEALRIAKEIGLTVDKFKASGGWIEKFRERNMLPKAVAADVADIGLDSPASSSISAMDTDELQRQTSVTGSTEYAQPQSGSTELGLILPEKRDGAQEGGAARLGAPAELAPQTPGLAEMVTADPMSGGRPTSASEATATTPVTSTHPLRGGGDPAASSQQTTPTSAHKRQYDAMASGHVSPLNSNMARMQFGSNTPDSAHQLQLTMANLDSSQSSQQQMSQSNGGGGFDQRSNGGPGCPNLDERNMEHTFEQQQQQQHQYQHQQQDRQVDLDAVHQDGPVKRRRAEVYGGGPGLSAVGQNNGSEQQLMLGSAFEDRQLQASPMDTFHFPSTPVNHGRARLPSQSDHGQLGMAGSNQGSFSSAVSPLGDLGTRQGYQNLRGQSQRQQTEQVPSNGTRTRPHPRHSYSIHIPGASSPLTRSPQRASFEDPKEAQMEIPQPHSLSQIPSMASNGAASMATVPSATVGVEREEVGDSAIVTAEQAQQSLELVLRFLSEQPGNFLPASHFVVFGHLQANIEQLIRERVRSSCDDEGEGGNGGGGGGGGPSRMGSRAASPK</sequence>
<proteinExistence type="predicted"/>
<dbReference type="EMBL" id="KZ819697">
    <property type="protein sequence ID" value="PWN54067.1"/>
    <property type="molecule type" value="Genomic_DNA"/>
</dbReference>
<organism evidence="1 2">
    <name type="scientific">Violaceomyces palustris</name>
    <dbReference type="NCBI Taxonomy" id="1673888"/>
    <lineage>
        <taxon>Eukaryota</taxon>
        <taxon>Fungi</taxon>
        <taxon>Dikarya</taxon>
        <taxon>Basidiomycota</taxon>
        <taxon>Ustilaginomycotina</taxon>
        <taxon>Ustilaginomycetes</taxon>
        <taxon>Violaceomycetales</taxon>
        <taxon>Violaceomycetaceae</taxon>
        <taxon>Violaceomyces</taxon>
    </lineage>
</organism>
<accession>A0ACD0P7T5</accession>
<gene>
    <name evidence="1" type="ORF">IE53DRAFT_365783</name>
</gene>
<evidence type="ECO:0000313" key="1">
    <source>
        <dbReference type="EMBL" id="PWN54067.1"/>
    </source>
</evidence>
<dbReference type="Proteomes" id="UP000245626">
    <property type="component" value="Unassembled WGS sequence"/>
</dbReference>
<evidence type="ECO:0000313" key="2">
    <source>
        <dbReference type="Proteomes" id="UP000245626"/>
    </source>
</evidence>
<keyword evidence="2" id="KW-1185">Reference proteome</keyword>
<reference evidence="1 2" key="1">
    <citation type="journal article" date="2018" name="Mol. Biol. Evol.">
        <title>Broad Genomic Sampling Reveals a Smut Pathogenic Ancestry of the Fungal Clade Ustilaginomycotina.</title>
        <authorList>
            <person name="Kijpornyongpan T."/>
            <person name="Mondo S.J."/>
            <person name="Barry K."/>
            <person name="Sandor L."/>
            <person name="Lee J."/>
            <person name="Lipzen A."/>
            <person name="Pangilinan J."/>
            <person name="LaButti K."/>
            <person name="Hainaut M."/>
            <person name="Henrissat B."/>
            <person name="Grigoriev I.V."/>
            <person name="Spatafora J.W."/>
            <person name="Aime M.C."/>
        </authorList>
    </citation>
    <scope>NUCLEOTIDE SEQUENCE [LARGE SCALE GENOMIC DNA]</scope>
    <source>
        <strain evidence="1 2">SA 807</strain>
    </source>
</reference>
<name>A0ACD0P7T5_9BASI</name>